<keyword evidence="3" id="KW-1185">Reference proteome</keyword>
<feature type="transmembrane region" description="Helical" evidence="1">
    <location>
        <begin position="6"/>
        <end position="26"/>
    </location>
</feature>
<sequence length="63" mass="7114">MLFSVYYSLVIMALLLGFTAWLEIGWREIILCWQSITCSLSASESQKRCGQPLCGHGKSVMKE</sequence>
<keyword evidence="1" id="KW-0812">Transmembrane</keyword>
<dbReference type="InParanoid" id="A0A316VEP2"/>
<evidence type="ECO:0000313" key="3">
    <source>
        <dbReference type="Proteomes" id="UP000245771"/>
    </source>
</evidence>
<dbReference type="Proteomes" id="UP000245771">
    <property type="component" value="Unassembled WGS sequence"/>
</dbReference>
<protein>
    <submittedName>
        <fullName evidence="2">Uncharacterized protein</fullName>
    </submittedName>
</protein>
<evidence type="ECO:0000313" key="2">
    <source>
        <dbReference type="EMBL" id="PWN34773.1"/>
    </source>
</evidence>
<keyword evidence="1" id="KW-1133">Transmembrane helix</keyword>
<dbReference type="RefSeq" id="XP_025355075.1">
    <property type="nucleotide sequence ID" value="XM_025502213.1"/>
</dbReference>
<gene>
    <name evidence="2" type="ORF">FA14DRAFT_33894</name>
</gene>
<reference evidence="2 3" key="1">
    <citation type="journal article" date="2018" name="Mol. Biol. Evol.">
        <title>Broad Genomic Sampling Reveals a Smut Pathogenic Ancestry of the Fungal Clade Ustilaginomycotina.</title>
        <authorList>
            <person name="Kijpornyongpan T."/>
            <person name="Mondo S.J."/>
            <person name="Barry K."/>
            <person name="Sandor L."/>
            <person name="Lee J."/>
            <person name="Lipzen A."/>
            <person name="Pangilinan J."/>
            <person name="LaButti K."/>
            <person name="Hainaut M."/>
            <person name="Henrissat B."/>
            <person name="Grigoriev I.V."/>
            <person name="Spatafora J.W."/>
            <person name="Aime M.C."/>
        </authorList>
    </citation>
    <scope>NUCLEOTIDE SEQUENCE [LARGE SCALE GENOMIC DNA]</scope>
    <source>
        <strain evidence="2 3">MCA 3882</strain>
    </source>
</reference>
<keyword evidence="1" id="KW-0472">Membrane</keyword>
<proteinExistence type="predicted"/>
<dbReference type="GeneID" id="37023994"/>
<accession>A0A316VEP2</accession>
<name>A0A316VEP2_9BASI</name>
<evidence type="ECO:0000256" key="1">
    <source>
        <dbReference type="SAM" id="Phobius"/>
    </source>
</evidence>
<dbReference type="AlphaFoldDB" id="A0A316VEP2"/>
<dbReference type="EMBL" id="KZ819603">
    <property type="protein sequence ID" value="PWN34773.1"/>
    <property type="molecule type" value="Genomic_DNA"/>
</dbReference>
<organism evidence="2 3">
    <name type="scientific">Meira miltonrushii</name>
    <dbReference type="NCBI Taxonomy" id="1280837"/>
    <lineage>
        <taxon>Eukaryota</taxon>
        <taxon>Fungi</taxon>
        <taxon>Dikarya</taxon>
        <taxon>Basidiomycota</taxon>
        <taxon>Ustilaginomycotina</taxon>
        <taxon>Exobasidiomycetes</taxon>
        <taxon>Exobasidiales</taxon>
        <taxon>Brachybasidiaceae</taxon>
        <taxon>Meira</taxon>
    </lineage>
</organism>